<sequence>MQKVVVSLLAALLSITSTAYASPQNDSPVHYPSPQVIIPKEYQVFGLDKDSGFIDTFGHIEDDLYLLERHQKAADTTYVFLGKKNGKVIKIDAMQYGPNSGNVYFGVLDSDKDKNGNLYLLVYYRVDKTNSDGSVDLDYIQVSSLKYQQGSLVEVDKLITKKLPDKHTLDFSYGGLKLWASVLDTTSGEEKLVKTDLYKWDFQTHKIIPISNKSN</sequence>
<name>A0ABX5FG70_9BACL</name>
<accession>A0ABX5FG70</accession>
<keyword evidence="3" id="KW-1185">Reference proteome</keyword>
<dbReference type="RefSeq" id="WP_106836707.1">
    <property type="nucleotide sequence ID" value="NZ_JARMEW010000048.1"/>
</dbReference>
<feature type="chain" id="PRO_5046247490" evidence="1">
    <location>
        <begin position="22"/>
        <end position="215"/>
    </location>
</feature>
<dbReference type="Proteomes" id="UP000241645">
    <property type="component" value="Unassembled WGS sequence"/>
</dbReference>
<comment type="caution">
    <text evidence="2">The sequence shown here is derived from an EMBL/GenBank/DDBJ whole genome shotgun (WGS) entry which is preliminary data.</text>
</comment>
<dbReference type="GeneID" id="95754373"/>
<reference evidence="2 3" key="1">
    <citation type="submission" date="2018-03" db="EMBL/GenBank/DDBJ databases">
        <title>Brevisbacillus phylogenomics.</title>
        <authorList>
            <person name="Dunlap C."/>
        </authorList>
    </citation>
    <scope>NUCLEOTIDE SEQUENCE [LARGE SCALE GENOMIC DNA]</scope>
    <source>
        <strain evidence="2 3">NRRL B-41110</strain>
    </source>
</reference>
<feature type="signal peptide" evidence="1">
    <location>
        <begin position="1"/>
        <end position="21"/>
    </location>
</feature>
<gene>
    <name evidence="2" type="ORF">C7R92_30340</name>
</gene>
<proteinExistence type="predicted"/>
<evidence type="ECO:0000256" key="1">
    <source>
        <dbReference type="SAM" id="SignalP"/>
    </source>
</evidence>
<protein>
    <submittedName>
        <fullName evidence="2">Uncharacterized protein</fullName>
    </submittedName>
</protein>
<keyword evidence="1" id="KW-0732">Signal</keyword>
<dbReference type="EMBL" id="PXZO01000069">
    <property type="protein sequence ID" value="PSK02346.1"/>
    <property type="molecule type" value="Genomic_DNA"/>
</dbReference>
<evidence type="ECO:0000313" key="2">
    <source>
        <dbReference type="EMBL" id="PSK02346.1"/>
    </source>
</evidence>
<evidence type="ECO:0000313" key="3">
    <source>
        <dbReference type="Proteomes" id="UP000241645"/>
    </source>
</evidence>
<organism evidence="2 3">
    <name type="scientific">Brevibacillus porteri</name>
    <dbReference type="NCBI Taxonomy" id="2126350"/>
    <lineage>
        <taxon>Bacteria</taxon>
        <taxon>Bacillati</taxon>
        <taxon>Bacillota</taxon>
        <taxon>Bacilli</taxon>
        <taxon>Bacillales</taxon>
        <taxon>Paenibacillaceae</taxon>
        <taxon>Brevibacillus</taxon>
    </lineage>
</organism>